<proteinExistence type="predicted"/>
<sequence length="68" mass="7619">MVCKVEVKTTGISFANVTAMRRASVVLQTDRNAICRTEVACNRVYHSLKPMLMTSQPVTVVSKQHIRL</sequence>
<dbReference type="AlphaFoldDB" id="A0A699YNW1"/>
<keyword evidence="2" id="KW-1185">Reference proteome</keyword>
<gene>
    <name evidence="1" type="ORF">HaLaN_03456</name>
</gene>
<reference evidence="1 2" key="1">
    <citation type="submission" date="2020-02" db="EMBL/GenBank/DDBJ databases">
        <title>Draft genome sequence of Haematococcus lacustris strain NIES-144.</title>
        <authorList>
            <person name="Morimoto D."/>
            <person name="Nakagawa S."/>
            <person name="Yoshida T."/>
            <person name="Sawayama S."/>
        </authorList>
    </citation>
    <scope>NUCLEOTIDE SEQUENCE [LARGE SCALE GENOMIC DNA]</scope>
    <source>
        <strain evidence="1 2">NIES-144</strain>
    </source>
</reference>
<organism evidence="1 2">
    <name type="scientific">Haematococcus lacustris</name>
    <name type="common">Green alga</name>
    <name type="synonym">Haematococcus pluvialis</name>
    <dbReference type="NCBI Taxonomy" id="44745"/>
    <lineage>
        <taxon>Eukaryota</taxon>
        <taxon>Viridiplantae</taxon>
        <taxon>Chlorophyta</taxon>
        <taxon>core chlorophytes</taxon>
        <taxon>Chlorophyceae</taxon>
        <taxon>CS clade</taxon>
        <taxon>Chlamydomonadales</taxon>
        <taxon>Haematococcaceae</taxon>
        <taxon>Haematococcus</taxon>
    </lineage>
</organism>
<comment type="caution">
    <text evidence="1">The sequence shown here is derived from an EMBL/GenBank/DDBJ whole genome shotgun (WGS) entry which is preliminary data.</text>
</comment>
<dbReference type="Proteomes" id="UP000485058">
    <property type="component" value="Unassembled WGS sequence"/>
</dbReference>
<name>A0A699YNW1_HAELA</name>
<accession>A0A699YNW1</accession>
<evidence type="ECO:0000313" key="1">
    <source>
        <dbReference type="EMBL" id="GFH08484.1"/>
    </source>
</evidence>
<protein>
    <submittedName>
        <fullName evidence="1">Uncharacterized protein</fullName>
    </submittedName>
</protein>
<dbReference type="EMBL" id="BLLF01000164">
    <property type="protein sequence ID" value="GFH08484.1"/>
    <property type="molecule type" value="Genomic_DNA"/>
</dbReference>
<evidence type="ECO:0000313" key="2">
    <source>
        <dbReference type="Proteomes" id="UP000485058"/>
    </source>
</evidence>